<dbReference type="PANTHER" id="PTHR15031">
    <property type="entry name" value="CARTILAGE INTERMEDIATE LAYER PROTEIN CLIP"/>
    <property type="match status" value="1"/>
</dbReference>
<dbReference type="OrthoDB" id="6049857at2759"/>
<dbReference type="PANTHER" id="PTHR15031:SF4">
    <property type="entry name" value="CARTILAGE INTERMEDIATE LAYER PROTEIN 1"/>
    <property type="match status" value="1"/>
</dbReference>
<protein>
    <submittedName>
        <fullName evidence="7">Cell migration-inducing and hyaluronan-binding protein-like</fullName>
    </submittedName>
</protein>
<name>A0A9J7L624_BRAFL</name>
<keyword evidence="3" id="KW-0732">Signal</keyword>
<accession>A0A9J7L624</accession>
<evidence type="ECO:0000256" key="2">
    <source>
        <dbReference type="ARBA" id="ARBA00022525"/>
    </source>
</evidence>
<evidence type="ECO:0000256" key="4">
    <source>
        <dbReference type="ARBA" id="ARBA00023180"/>
    </source>
</evidence>
<dbReference type="InterPro" id="IPR039675">
    <property type="entry name" value="CILP1/CILP2"/>
</dbReference>
<evidence type="ECO:0000256" key="3">
    <source>
        <dbReference type="ARBA" id="ARBA00022729"/>
    </source>
</evidence>
<dbReference type="KEGG" id="bfo:118415583"/>
<dbReference type="Proteomes" id="UP000001554">
    <property type="component" value="Chromosome 5"/>
</dbReference>
<feature type="domain" description="WxxW" evidence="5">
    <location>
        <begin position="17"/>
        <end position="101"/>
    </location>
</feature>
<organism evidence="6 7">
    <name type="scientific">Branchiostoma floridae</name>
    <name type="common">Florida lancelet</name>
    <name type="synonym">Amphioxus</name>
    <dbReference type="NCBI Taxonomy" id="7739"/>
    <lineage>
        <taxon>Eukaryota</taxon>
        <taxon>Metazoa</taxon>
        <taxon>Chordata</taxon>
        <taxon>Cephalochordata</taxon>
        <taxon>Leptocardii</taxon>
        <taxon>Amphioxiformes</taxon>
        <taxon>Branchiostomatidae</taxon>
        <taxon>Branchiostoma</taxon>
    </lineage>
</organism>
<keyword evidence="6" id="KW-1185">Reference proteome</keyword>
<dbReference type="GeneID" id="118415583"/>
<dbReference type="InterPro" id="IPR025155">
    <property type="entry name" value="WxxW_domain"/>
</dbReference>
<comment type="subcellular location">
    <subcellularLocation>
        <location evidence="1">Secreted</location>
    </subcellularLocation>
</comment>
<dbReference type="AlphaFoldDB" id="A0A9J7L624"/>
<evidence type="ECO:0000256" key="1">
    <source>
        <dbReference type="ARBA" id="ARBA00004613"/>
    </source>
</evidence>
<dbReference type="OMA" id="ETHRFNW"/>
<reference evidence="6" key="1">
    <citation type="journal article" date="2020" name="Nat. Ecol. Evol.">
        <title>Deeply conserved synteny resolves early events in vertebrate evolution.</title>
        <authorList>
            <person name="Simakov O."/>
            <person name="Marletaz F."/>
            <person name="Yue J.X."/>
            <person name="O'Connell B."/>
            <person name="Jenkins J."/>
            <person name="Brandt A."/>
            <person name="Calef R."/>
            <person name="Tung C.H."/>
            <person name="Huang T.K."/>
            <person name="Schmutz J."/>
            <person name="Satoh N."/>
            <person name="Yu J.K."/>
            <person name="Putnam N.H."/>
            <person name="Green R.E."/>
            <person name="Rokhsar D.S."/>
        </authorList>
    </citation>
    <scope>NUCLEOTIDE SEQUENCE [LARGE SCALE GENOMIC DNA]</scope>
    <source>
        <strain evidence="6">S238N-H82</strain>
    </source>
</reference>
<gene>
    <name evidence="7" type="primary">LOC118415583</name>
</gene>
<evidence type="ECO:0000313" key="7">
    <source>
        <dbReference type="RefSeq" id="XP_035676170.1"/>
    </source>
</evidence>
<proteinExistence type="predicted"/>
<keyword evidence="2" id="KW-0964">Secreted</keyword>
<dbReference type="GO" id="GO:0005576">
    <property type="term" value="C:extracellular region"/>
    <property type="evidence" value="ECO:0007669"/>
    <property type="project" value="UniProtKB-SubCell"/>
</dbReference>
<dbReference type="Pfam" id="PF13330">
    <property type="entry name" value="Mucin2_WxxW"/>
    <property type="match status" value="1"/>
</dbReference>
<keyword evidence="4" id="KW-0325">Glycoprotein</keyword>
<sequence>METHRFNWRVLGACPRWTPWFDRDNPSVTGDWEVLSHLRPENPGQICRSPIDIQVRVKGTGQDAFLTGEVFEFYDVTTGFVCKKEDQPDNTCLDYEVRFCCPRE</sequence>
<dbReference type="RefSeq" id="XP_035676170.1">
    <property type="nucleotide sequence ID" value="XM_035820277.1"/>
</dbReference>
<reference evidence="7" key="2">
    <citation type="submission" date="2025-08" db="UniProtKB">
        <authorList>
            <consortium name="RefSeq"/>
        </authorList>
    </citation>
    <scope>IDENTIFICATION</scope>
    <source>
        <strain evidence="7">S238N-H82</strain>
        <tissue evidence="7">Testes</tissue>
    </source>
</reference>
<evidence type="ECO:0000313" key="6">
    <source>
        <dbReference type="Proteomes" id="UP000001554"/>
    </source>
</evidence>
<evidence type="ECO:0000259" key="5">
    <source>
        <dbReference type="Pfam" id="PF13330"/>
    </source>
</evidence>